<feature type="region of interest" description="Disordered" evidence="2">
    <location>
        <begin position="581"/>
        <end position="655"/>
    </location>
</feature>
<feature type="region of interest" description="Disordered" evidence="2">
    <location>
        <begin position="1"/>
        <end position="33"/>
    </location>
</feature>
<evidence type="ECO:0000313" key="4">
    <source>
        <dbReference type="EMBL" id="KAK4220023.1"/>
    </source>
</evidence>
<feature type="compositionally biased region" description="Pro residues" evidence="2">
    <location>
        <begin position="253"/>
        <end position="264"/>
    </location>
</feature>
<feature type="compositionally biased region" description="Polar residues" evidence="2">
    <location>
        <begin position="142"/>
        <end position="171"/>
    </location>
</feature>
<evidence type="ECO:0000256" key="2">
    <source>
        <dbReference type="SAM" id="MobiDB-lite"/>
    </source>
</evidence>
<feature type="domain" description="USP" evidence="3">
    <location>
        <begin position="651"/>
        <end position="1034"/>
    </location>
</feature>
<feature type="region of interest" description="Disordered" evidence="2">
    <location>
        <begin position="139"/>
        <end position="221"/>
    </location>
</feature>
<accession>A0AAN6YIQ5</accession>
<reference evidence="4" key="1">
    <citation type="journal article" date="2023" name="Mol. Phylogenet. Evol.">
        <title>Genome-scale phylogeny and comparative genomics of the fungal order Sordariales.</title>
        <authorList>
            <person name="Hensen N."/>
            <person name="Bonometti L."/>
            <person name="Westerberg I."/>
            <person name="Brannstrom I.O."/>
            <person name="Guillou S."/>
            <person name="Cros-Aarteil S."/>
            <person name="Calhoun S."/>
            <person name="Haridas S."/>
            <person name="Kuo A."/>
            <person name="Mondo S."/>
            <person name="Pangilinan J."/>
            <person name="Riley R."/>
            <person name="LaButti K."/>
            <person name="Andreopoulos B."/>
            <person name="Lipzen A."/>
            <person name="Chen C."/>
            <person name="Yan M."/>
            <person name="Daum C."/>
            <person name="Ng V."/>
            <person name="Clum A."/>
            <person name="Steindorff A."/>
            <person name="Ohm R.A."/>
            <person name="Martin F."/>
            <person name="Silar P."/>
            <person name="Natvig D.O."/>
            <person name="Lalanne C."/>
            <person name="Gautier V."/>
            <person name="Ament-Velasquez S.L."/>
            <person name="Kruys A."/>
            <person name="Hutchinson M.I."/>
            <person name="Powell A.J."/>
            <person name="Barry K."/>
            <person name="Miller A.N."/>
            <person name="Grigoriev I.V."/>
            <person name="Debuchy R."/>
            <person name="Gladieux P."/>
            <person name="Hiltunen Thoren M."/>
            <person name="Johannesson H."/>
        </authorList>
    </citation>
    <scope>NUCLEOTIDE SEQUENCE</scope>
    <source>
        <strain evidence="4">PSN293</strain>
    </source>
</reference>
<sequence length="1036" mass="114393">MSTNTLSELEESAVSGGAGGPGGPGGQGGKRPLAHIDDITSVTTGLDLKNTSIGALLQKAEENFRQACSSRSFGRIDLALKDYIRANEITVAIPYSAEWPSLKSGSNRAQLEKYNTLVRQLSDANGDFMRIKAEIKADNARTGIQPSTQKSSSNGQVMKPADSSTLKSGTINGAAVPNAVQNGSPQRPAPSPSKVKPIVHPKPSNLHGKALDPGGAGGASSEVDQALLQRFANLRTGTANRVQDPRIRTQPFTLPPPNSPPVQEPPKVSYEAVPSAAPFVDLPRVPAAIYNPARGTLSSEAAELPSSSPRAIFTRTNSMTSSANPNRNTKAPISGSSNLAQRHVTESGTTGQRVRPTIPAGDTISAGDLFKYINAGAKNISILLMDIRTREEFDAGHIMSQATICLEAEVLTREHISANQILDSMVLAPKSEQVLFEKRHEFDLMVFYDQDSKVIPSTPITPEQKAVLGLYDALSQYDFAGAAGSTAGPKLLEGGLEAWTDLVGLGSLQSSSTAGSGAKSSMAQAFLRRRPTYAARPIQDPDEAKRWKDMIDDSAISHIRTTEDFLRRFPAISPIQESMVSPISPISSRPSSPVRLSHEESYYASLPSPPARPPPAVPRRSHSGLAETETSITSLTKRARSGATHVRPNRTGLENPHNHCFANSVFQSLFATPGFARELWSEEWKSTYPVPRSPDERIDNPQLLTKFMAGLFRDLDQGAMKWKSAKTLMNYIYHIHSKDAKGKKKPENEIFGGQTQQDANEFYYFLTDNIHDETNRLRNRKDTKSATIEYTSKDGSIIQHAMSFWRNYSLYNSSIIDKYFRGVEAFISRCQNPRCGRALYNFAVRNEHVLKFEDIPQNVSRNSDAVLELEQLLQYSEMNESVPEGLCEACNCRGLTRKYTIARMPDRLIFSIGRFTNEFNKVQTKVRFPIRDLDLTRYMAQPDPDMKETNDIHFAGPQIYDCYAVTVHQGTELRSGHYYSYVQDDLSRDPTDWFKCNDTQVERVRIGSTSSHDVTERMYKEGTATAYQIFYKRRGT</sequence>
<feature type="region of interest" description="Disordered" evidence="2">
    <location>
        <begin position="248"/>
        <end position="268"/>
    </location>
</feature>
<dbReference type="InterPro" id="IPR028889">
    <property type="entry name" value="USP"/>
</dbReference>
<feature type="compositionally biased region" description="Low complexity" evidence="2">
    <location>
        <begin position="581"/>
        <end position="595"/>
    </location>
</feature>
<dbReference type="GO" id="GO:0016579">
    <property type="term" value="P:protein deubiquitination"/>
    <property type="evidence" value="ECO:0007669"/>
    <property type="project" value="InterPro"/>
</dbReference>
<feature type="compositionally biased region" description="Gly residues" evidence="2">
    <location>
        <begin position="16"/>
        <end position="29"/>
    </location>
</feature>
<evidence type="ECO:0000259" key="3">
    <source>
        <dbReference type="PROSITE" id="PS50235"/>
    </source>
</evidence>
<dbReference type="InterPro" id="IPR036873">
    <property type="entry name" value="Rhodanese-like_dom_sf"/>
</dbReference>
<dbReference type="InterPro" id="IPR038765">
    <property type="entry name" value="Papain-like_cys_pep_sf"/>
</dbReference>
<dbReference type="Proteomes" id="UP001301769">
    <property type="component" value="Unassembled WGS sequence"/>
</dbReference>
<dbReference type="Gene3D" id="3.40.250.10">
    <property type="entry name" value="Rhodanese-like domain"/>
    <property type="match status" value="1"/>
</dbReference>
<dbReference type="GO" id="GO:0004843">
    <property type="term" value="F:cysteine-type deubiquitinase activity"/>
    <property type="evidence" value="ECO:0007669"/>
    <property type="project" value="InterPro"/>
</dbReference>
<dbReference type="SUPFAM" id="SSF54001">
    <property type="entry name" value="Cysteine proteinases"/>
    <property type="match status" value="1"/>
</dbReference>
<name>A0AAN6YIQ5_9PEZI</name>
<dbReference type="AlphaFoldDB" id="A0AAN6YIQ5"/>
<reference evidence="4" key="2">
    <citation type="submission" date="2023-05" db="EMBL/GenBank/DDBJ databases">
        <authorList>
            <consortium name="Lawrence Berkeley National Laboratory"/>
            <person name="Steindorff A."/>
            <person name="Hensen N."/>
            <person name="Bonometti L."/>
            <person name="Westerberg I."/>
            <person name="Brannstrom I.O."/>
            <person name="Guillou S."/>
            <person name="Cros-Aarteil S."/>
            <person name="Calhoun S."/>
            <person name="Haridas S."/>
            <person name="Kuo A."/>
            <person name="Mondo S."/>
            <person name="Pangilinan J."/>
            <person name="Riley R."/>
            <person name="Labutti K."/>
            <person name="Andreopoulos B."/>
            <person name="Lipzen A."/>
            <person name="Chen C."/>
            <person name="Yanf M."/>
            <person name="Daum C."/>
            <person name="Ng V."/>
            <person name="Clum A."/>
            <person name="Ohm R."/>
            <person name="Martin F."/>
            <person name="Silar P."/>
            <person name="Natvig D."/>
            <person name="Lalanne C."/>
            <person name="Gautier V."/>
            <person name="Ament-Velasquez S.L."/>
            <person name="Kruys A."/>
            <person name="Hutchinson M.I."/>
            <person name="Powell A.J."/>
            <person name="Barry K."/>
            <person name="Miller A.N."/>
            <person name="Grigoriev I.V."/>
            <person name="Debuchy R."/>
            <person name="Gladieux P."/>
            <person name="Thoren M.H."/>
            <person name="Johannesson H."/>
        </authorList>
    </citation>
    <scope>NUCLEOTIDE SEQUENCE</scope>
    <source>
        <strain evidence="4">PSN293</strain>
    </source>
</reference>
<organism evidence="4 5">
    <name type="scientific">Rhypophila decipiens</name>
    <dbReference type="NCBI Taxonomy" id="261697"/>
    <lineage>
        <taxon>Eukaryota</taxon>
        <taxon>Fungi</taxon>
        <taxon>Dikarya</taxon>
        <taxon>Ascomycota</taxon>
        <taxon>Pezizomycotina</taxon>
        <taxon>Sordariomycetes</taxon>
        <taxon>Sordariomycetidae</taxon>
        <taxon>Sordariales</taxon>
        <taxon>Naviculisporaceae</taxon>
        <taxon>Rhypophila</taxon>
    </lineage>
</organism>
<dbReference type="Pfam" id="PF00443">
    <property type="entry name" value="UCH"/>
    <property type="match status" value="1"/>
</dbReference>
<feature type="compositionally biased region" description="Polar residues" evidence="2">
    <location>
        <begin position="317"/>
        <end position="352"/>
    </location>
</feature>
<dbReference type="PANTHER" id="PTHR21646:SF74">
    <property type="entry name" value="UBIQUITIN CARBOXYL-TERMINAL HYDROLASE 19"/>
    <property type="match status" value="1"/>
</dbReference>
<dbReference type="PROSITE" id="PS50235">
    <property type="entry name" value="USP_3"/>
    <property type="match status" value="1"/>
</dbReference>
<dbReference type="SUPFAM" id="SSF52821">
    <property type="entry name" value="Rhodanese/Cell cycle control phosphatase"/>
    <property type="match status" value="1"/>
</dbReference>
<protein>
    <recommendedName>
        <fullName evidence="3">USP domain-containing protein</fullName>
    </recommendedName>
</protein>
<dbReference type="InterPro" id="IPR050185">
    <property type="entry name" value="Ub_carboxyl-term_hydrolase"/>
</dbReference>
<keyword evidence="5" id="KW-1185">Reference proteome</keyword>
<dbReference type="PANTHER" id="PTHR21646">
    <property type="entry name" value="UBIQUITIN CARBOXYL-TERMINAL HYDROLASE"/>
    <property type="match status" value="1"/>
</dbReference>
<dbReference type="InterPro" id="IPR001394">
    <property type="entry name" value="Peptidase_C19_UCH"/>
</dbReference>
<feature type="compositionally biased region" description="Pro residues" evidence="2">
    <location>
        <begin position="607"/>
        <end position="617"/>
    </location>
</feature>
<evidence type="ECO:0000256" key="1">
    <source>
        <dbReference type="ARBA" id="ARBA00009085"/>
    </source>
</evidence>
<proteinExistence type="inferred from homology"/>
<gene>
    <name evidence="4" type="ORF">QBC37DRAFT_469013</name>
</gene>
<evidence type="ECO:0000313" key="5">
    <source>
        <dbReference type="Proteomes" id="UP001301769"/>
    </source>
</evidence>
<comment type="similarity">
    <text evidence="1">Belongs to the peptidase C19 family.</text>
</comment>
<comment type="caution">
    <text evidence="4">The sequence shown here is derived from an EMBL/GenBank/DDBJ whole genome shotgun (WGS) entry which is preliminary data.</text>
</comment>
<dbReference type="EMBL" id="MU858046">
    <property type="protein sequence ID" value="KAK4220023.1"/>
    <property type="molecule type" value="Genomic_DNA"/>
</dbReference>
<feature type="region of interest" description="Disordered" evidence="2">
    <location>
        <begin position="317"/>
        <end position="359"/>
    </location>
</feature>
<dbReference type="Gene3D" id="3.90.70.10">
    <property type="entry name" value="Cysteine proteinases"/>
    <property type="match status" value="1"/>
</dbReference>